<comment type="caution">
    <text evidence="1">The sequence shown here is derived from an EMBL/GenBank/DDBJ whole genome shotgun (WGS) entry which is preliminary data.</text>
</comment>
<sequence length="103" mass="11763">MFFPFFPRSRALRRKLRRRQGQYGQVRRRLPSHWRPFHSGGPHISLLRCAPHGHAQPLAATSKKTPANIEQAIDAAAKGQQPSHFNKLTSRERLAALGLIHRL</sequence>
<keyword evidence="2" id="KW-1185">Reference proteome</keyword>
<organism evidence="1 2">
    <name type="scientific">Catenaria anguillulae PL171</name>
    <dbReference type="NCBI Taxonomy" id="765915"/>
    <lineage>
        <taxon>Eukaryota</taxon>
        <taxon>Fungi</taxon>
        <taxon>Fungi incertae sedis</taxon>
        <taxon>Blastocladiomycota</taxon>
        <taxon>Blastocladiomycetes</taxon>
        <taxon>Blastocladiales</taxon>
        <taxon>Catenariaceae</taxon>
        <taxon>Catenaria</taxon>
    </lineage>
</organism>
<protein>
    <submittedName>
        <fullName evidence="1">Uncharacterized protein</fullName>
    </submittedName>
</protein>
<proteinExistence type="predicted"/>
<evidence type="ECO:0000313" key="2">
    <source>
        <dbReference type="Proteomes" id="UP000193411"/>
    </source>
</evidence>
<accession>A0A1Y2I279</accession>
<reference evidence="1 2" key="1">
    <citation type="submission" date="2016-07" db="EMBL/GenBank/DDBJ databases">
        <title>Pervasive Adenine N6-methylation of Active Genes in Fungi.</title>
        <authorList>
            <consortium name="DOE Joint Genome Institute"/>
            <person name="Mondo S.J."/>
            <person name="Dannebaum R.O."/>
            <person name="Kuo R.C."/>
            <person name="Labutti K."/>
            <person name="Haridas S."/>
            <person name="Kuo A."/>
            <person name="Salamov A."/>
            <person name="Ahrendt S.R."/>
            <person name="Lipzen A."/>
            <person name="Sullivan W."/>
            <person name="Andreopoulos W.B."/>
            <person name="Clum A."/>
            <person name="Lindquist E."/>
            <person name="Daum C."/>
            <person name="Ramamoorthy G.K."/>
            <person name="Gryganskyi A."/>
            <person name="Culley D."/>
            <person name="Magnuson J.K."/>
            <person name="James T.Y."/>
            <person name="O'Malley M.A."/>
            <person name="Stajich J.E."/>
            <person name="Spatafora J.W."/>
            <person name="Visel A."/>
            <person name="Grigoriev I.V."/>
        </authorList>
    </citation>
    <scope>NUCLEOTIDE SEQUENCE [LARGE SCALE GENOMIC DNA]</scope>
    <source>
        <strain evidence="1 2">PL171</strain>
    </source>
</reference>
<dbReference type="EMBL" id="MCFL01000004">
    <property type="protein sequence ID" value="ORZ40073.1"/>
    <property type="molecule type" value="Genomic_DNA"/>
</dbReference>
<dbReference type="Proteomes" id="UP000193411">
    <property type="component" value="Unassembled WGS sequence"/>
</dbReference>
<gene>
    <name evidence="1" type="ORF">BCR44DRAFT_1426204</name>
</gene>
<dbReference type="AlphaFoldDB" id="A0A1Y2I279"/>
<name>A0A1Y2I279_9FUNG</name>
<evidence type="ECO:0000313" key="1">
    <source>
        <dbReference type="EMBL" id="ORZ40073.1"/>
    </source>
</evidence>
<feature type="non-terminal residue" evidence="1">
    <location>
        <position position="103"/>
    </location>
</feature>